<dbReference type="AlphaFoldDB" id="A0A0U5AXR2"/>
<dbReference type="PANTHER" id="PTHR35089:SF1">
    <property type="entry name" value="CHAPERONE PROTEIN SKP"/>
    <property type="match status" value="1"/>
</dbReference>
<dbReference type="GO" id="GO:0005829">
    <property type="term" value="C:cytosol"/>
    <property type="evidence" value="ECO:0007669"/>
    <property type="project" value="TreeGrafter"/>
</dbReference>
<dbReference type="GO" id="GO:0050821">
    <property type="term" value="P:protein stabilization"/>
    <property type="evidence" value="ECO:0007669"/>
    <property type="project" value="TreeGrafter"/>
</dbReference>
<keyword evidence="3" id="KW-0175">Coiled coil</keyword>
<keyword evidence="2 5" id="KW-0732">Signal</keyword>
<gene>
    <name evidence="6" type="ORF">THC_1057</name>
</gene>
<dbReference type="SUPFAM" id="SSF111384">
    <property type="entry name" value="OmpH-like"/>
    <property type="match status" value="1"/>
</dbReference>
<feature type="region of interest" description="Disordered" evidence="4">
    <location>
        <begin position="178"/>
        <end position="207"/>
    </location>
</feature>
<protein>
    <recommendedName>
        <fullName evidence="8">OmpH family outer membrane protein</fullName>
    </recommendedName>
</protein>
<sequence length="207" mass="23927">MNRGFALFFGFLILSLVQFNGVALAQQETVKIGMIDIKRVINTSKYGQEVMEKLQKKYEELQAKLEAKGKELEALKDEIEKKSQLWSADMREKKQSEYQKKLRELKTLQEDAQFEMQEYEKKLLDPIFKELEGIIKSYVEKEKYDLIMERGQPGIYYVSPKVDISPVIVDLFNRHYDETKGKGVSPAPKSEAPKSKETSKTGTSTKK</sequence>
<name>A0A0U5AXR2_9BACT</name>
<accession>A0A0U5AXR2</accession>
<dbReference type="SMART" id="SM00935">
    <property type="entry name" value="OmpH"/>
    <property type="match status" value="1"/>
</dbReference>
<feature type="coiled-coil region" evidence="3">
    <location>
        <begin position="51"/>
        <end position="122"/>
    </location>
</feature>
<evidence type="ECO:0000313" key="7">
    <source>
        <dbReference type="Proteomes" id="UP000068196"/>
    </source>
</evidence>
<dbReference type="RefSeq" id="WP_068514361.1">
    <property type="nucleotide sequence ID" value="NZ_AP014945.1"/>
</dbReference>
<evidence type="ECO:0000256" key="1">
    <source>
        <dbReference type="ARBA" id="ARBA00009091"/>
    </source>
</evidence>
<dbReference type="GO" id="GO:0051082">
    <property type="term" value="F:unfolded protein binding"/>
    <property type="evidence" value="ECO:0007669"/>
    <property type="project" value="InterPro"/>
</dbReference>
<dbReference type="Proteomes" id="UP000068196">
    <property type="component" value="Chromosome"/>
</dbReference>
<dbReference type="PANTHER" id="PTHR35089">
    <property type="entry name" value="CHAPERONE PROTEIN SKP"/>
    <property type="match status" value="1"/>
</dbReference>
<dbReference type="Pfam" id="PF03938">
    <property type="entry name" value="OmpH"/>
    <property type="match status" value="1"/>
</dbReference>
<evidence type="ECO:0008006" key="8">
    <source>
        <dbReference type="Google" id="ProtNLM"/>
    </source>
</evidence>
<evidence type="ECO:0000313" key="6">
    <source>
        <dbReference type="EMBL" id="BAU23438.1"/>
    </source>
</evidence>
<dbReference type="STRING" id="1653476.THC_1057"/>
<dbReference type="InterPro" id="IPR005632">
    <property type="entry name" value="Chaperone_Skp"/>
</dbReference>
<dbReference type="OrthoDB" id="9793048at2"/>
<evidence type="ECO:0000256" key="5">
    <source>
        <dbReference type="SAM" id="SignalP"/>
    </source>
</evidence>
<organism evidence="6 7">
    <name type="scientific">Caldimicrobium thiodismutans</name>
    <dbReference type="NCBI Taxonomy" id="1653476"/>
    <lineage>
        <taxon>Bacteria</taxon>
        <taxon>Pseudomonadati</taxon>
        <taxon>Thermodesulfobacteriota</taxon>
        <taxon>Thermodesulfobacteria</taxon>
        <taxon>Thermodesulfobacteriales</taxon>
        <taxon>Thermodesulfobacteriaceae</taxon>
        <taxon>Caldimicrobium</taxon>
    </lineage>
</organism>
<dbReference type="EMBL" id="AP014945">
    <property type="protein sequence ID" value="BAU23438.1"/>
    <property type="molecule type" value="Genomic_DNA"/>
</dbReference>
<dbReference type="PATRIC" id="fig|1653476.3.peg.1106"/>
<dbReference type="KEGG" id="cthi:THC_1057"/>
<proteinExistence type="inferred from homology"/>
<evidence type="ECO:0000256" key="3">
    <source>
        <dbReference type="SAM" id="Coils"/>
    </source>
</evidence>
<dbReference type="Gene3D" id="3.30.910.20">
    <property type="entry name" value="Skp domain"/>
    <property type="match status" value="1"/>
</dbReference>
<keyword evidence="7" id="KW-1185">Reference proteome</keyword>
<reference evidence="7" key="2">
    <citation type="journal article" date="2016" name="Int. J. Syst. Evol. Microbiol.">
        <title>Caldimicrobium thiodismutans sp. nov., a sulfur-disproportionating bacterium isolated from a hot spring.</title>
        <authorList>
            <person name="Kojima H."/>
            <person name="Umezawa K."/>
            <person name="Fukui M."/>
        </authorList>
    </citation>
    <scope>NUCLEOTIDE SEQUENCE [LARGE SCALE GENOMIC DNA]</scope>
    <source>
        <strain evidence="7">TF1</strain>
    </source>
</reference>
<feature type="chain" id="PRO_5006854941" description="OmpH family outer membrane protein" evidence="5">
    <location>
        <begin position="26"/>
        <end position="207"/>
    </location>
</feature>
<evidence type="ECO:0000256" key="2">
    <source>
        <dbReference type="ARBA" id="ARBA00022729"/>
    </source>
</evidence>
<dbReference type="InterPro" id="IPR024930">
    <property type="entry name" value="Skp_dom_sf"/>
</dbReference>
<comment type="similarity">
    <text evidence="1">Belongs to the Skp family.</text>
</comment>
<reference evidence="6 7" key="1">
    <citation type="journal article" date="2016" name="Int. J. Syst. Evol. Microbiol.">
        <title>Caldimicrobium thiodismutans sp. nov., a sulfur-disproportionating bacterium isolated from a hot spring, and emended description of the genus Caldimicrobium.</title>
        <authorList>
            <person name="Kojima H."/>
            <person name="Umezawa K."/>
            <person name="Fukui M."/>
        </authorList>
    </citation>
    <scope>NUCLEOTIDE SEQUENCE [LARGE SCALE GENOMIC DNA]</scope>
    <source>
        <strain evidence="6 7">TF1</strain>
    </source>
</reference>
<evidence type="ECO:0000256" key="4">
    <source>
        <dbReference type="SAM" id="MobiDB-lite"/>
    </source>
</evidence>
<feature type="signal peptide" evidence="5">
    <location>
        <begin position="1"/>
        <end position="25"/>
    </location>
</feature>